<proteinExistence type="predicted"/>
<organism evidence="1 2">
    <name type="scientific">Brachyspira hyodysenteriae (strain ATCC 49526 / WA1)</name>
    <dbReference type="NCBI Taxonomy" id="565034"/>
    <lineage>
        <taxon>Bacteria</taxon>
        <taxon>Pseudomonadati</taxon>
        <taxon>Spirochaetota</taxon>
        <taxon>Spirochaetia</taxon>
        <taxon>Brachyspirales</taxon>
        <taxon>Brachyspiraceae</taxon>
        <taxon>Brachyspira</taxon>
    </lineage>
</organism>
<accession>A0A3B6VF63</accession>
<reference evidence="1 2" key="1">
    <citation type="journal article" date="2009" name="PLoS ONE">
        <title>Genome sequence of the pathogenic intestinal spirochete Brachyspira hyodysenteriae reveals adaptations to its lifestyle in the porcine large intestine.</title>
        <authorList>
            <person name="Bellgard M.I."/>
            <person name="Wanchanthuek P."/>
            <person name="La T."/>
            <person name="Ryan K."/>
            <person name="Moolhuijzen P."/>
            <person name="Albertyn Z."/>
            <person name="Shaban B."/>
            <person name="Motro Y."/>
            <person name="Dunn D.S."/>
            <person name="Schibeci D."/>
            <person name="Hunter A."/>
            <person name="Barrero R."/>
            <person name="Phillips N.D."/>
            <person name="Hampson D.J."/>
        </authorList>
    </citation>
    <scope>NUCLEOTIDE SEQUENCE [LARGE SCALE GENOMIC DNA]</scope>
    <source>
        <strain evidence="2">ATCC 49526 / WA1</strain>
    </source>
</reference>
<dbReference type="Proteomes" id="UP000001803">
    <property type="component" value="Chromosome"/>
</dbReference>
<sequence length="404" mass="47212">MNNNNNNNNLTTQNNIKKKNYLKTLQYILISAISTIPACIYIITLKNIDENYILPIFLNMHFFISFYLFCFTIVFHLNNLNKKLILITFLSFLFISLIASFSNIFFNYVYMPPTDTPDFQILMNRIIFFNIIFFVIMMLSYNSFNVTDTDSISDFFTSFGDTFTWFLILNTGSSTILAILFYALFIVGFSIAALFSSSTDIGFTIAKIVICLIIFLYGFVPFIAYKIYNNTKSIISMYISRFILVINLFTIFIMMFLILPYESRPYNNRLVYILYNIILSLTIINLMFTRMENKSNIFIKAMYLIVPIFALLFDILTITATIYRIVNYGLTPNKLTLIILNIIFFIHLILISLNTIKSFISSFQNREDNNTLNIVIDNKPIMFVYVYLVFSVFVCFVMPIMYIN</sequence>
<protein>
    <submittedName>
        <fullName evidence="1">Uncharacterized protein</fullName>
    </submittedName>
</protein>
<dbReference type="KEGG" id="bhy:BHWA1_02540"/>
<evidence type="ECO:0000313" key="1">
    <source>
        <dbReference type="EMBL" id="ACN84993.1"/>
    </source>
</evidence>
<keyword evidence="2" id="KW-1185">Reference proteome</keyword>
<dbReference type="RefSeq" id="WP_012672020.1">
    <property type="nucleotide sequence ID" value="NC_012225.1"/>
</dbReference>
<evidence type="ECO:0000313" key="2">
    <source>
        <dbReference type="Proteomes" id="UP000001803"/>
    </source>
</evidence>
<dbReference type="AlphaFoldDB" id="A0A3B6VF63"/>
<dbReference type="EMBL" id="CP001357">
    <property type="protein sequence ID" value="ACN84993.1"/>
    <property type="molecule type" value="Genomic_DNA"/>
</dbReference>
<gene>
    <name evidence="1" type="ordered locus">BHWA1_02540</name>
</gene>
<name>A0A3B6VF63_BRAHW</name>